<name>A0A1I2X1T1_9ACTN</name>
<evidence type="ECO:0000256" key="1">
    <source>
        <dbReference type="SAM" id="MobiDB-lite"/>
    </source>
</evidence>
<dbReference type="AlphaFoldDB" id="A0A1I2X1T1"/>
<protein>
    <recommendedName>
        <fullName evidence="4">Phage integrase family protein</fullName>
    </recommendedName>
</protein>
<sequence>MTRRAHVRRGRRELSSTYHHSSSQPSWKVQKVLGHEWATTTVRYMASAHAEPALECTVAGLLAAPTDSPIALPFWRGRLDSVSGWSIGKPTA</sequence>
<dbReference type="EMBL" id="FONR01000041">
    <property type="protein sequence ID" value="SFH06977.1"/>
    <property type="molecule type" value="Genomic_DNA"/>
</dbReference>
<evidence type="ECO:0000313" key="2">
    <source>
        <dbReference type="EMBL" id="SFH06977.1"/>
    </source>
</evidence>
<evidence type="ECO:0000313" key="3">
    <source>
        <dbReference type="Proteomes" id="UP000181942"/>
    </source>
</evidence>
<organism evidence="2 3">
    <name type="scientific">Streptomyces mirabilis</name>
    <dbReference type="NCBI Taxonomy" id="68239"/>
    <lineage>
        <taxon>Bacteria</taxon>
        <taxon>Bacillati</taxon>
        <taxon>Actinomycetota</taxon>
        <taxon>Actinomycetes</taxon>
        <taxon>Kitasatosporales</taxon>
        <taxon>Streptomycetaceae</taxon>
        <taxon>Streptomyces</taxon>
    </lineage>
</organism>
<feature type="region of interest" description="Disordered" evidence="1">
    <location>
        <begin position="1"/>
        <end position="23"/>
    </location>
</feature>
<accession>A0A1I2X1T1</accession>
<dbReference type="OrthoDB" id="2873444at2"/>
<feature type="compositionally biased region" description="Basic residues" evidence="1">
    <location>
        <begin position="1"/>
        <end position="11"/>
    </location>
</feature>
<evidence type="ECO:0008006" key="4">
    <source>
        <dbReference type="Google" id="ProtNLM"/>
    </source>
</evidence>
<reference evidence="2 3" key="1">
    <citation type="submission" date="2016-10" db="EMBL/GenBank/DDBJ databases">
        <authorList>
            <person name="de Groot N.N."/>
        </authorList>
    </citation>
    <scope>NUCLEOTIDE SEQUENCE [LARGE SCALE GENOMIC DNA]</scope>
    <source>
        <strain evidence="2 3">OK461</strain>
    </source>
</reference>
<gene>
    <name evidence="2" type="ORF">SAMN02787118_14163</name>
</gene>
<proteinExistence type="predicted"/>
<dbReference type="Proteomes" id="UP000181942">
    <property type="component" value="Unassembled WGS sequence"/>
</dbReference>